<sequence length="940" mass="105242">MRNYLVLLLFVVLGGVSEVYAQSTEATFKRANQQYVLFESERDKGTNVNAMYNYLLDSYQAFKDVVEAQDNAQFLTGAKNRLRSIYPYLVNAAVYYSEQKQPSKALDFAGAYIDLPQMKIFRSELLQRDSRYASIVYYAAAAAYQLEKYPQSLRYFREYLTVTNANVDDPLVKDCYVYMNMAYQKQKNYAEQEKVLEEAIVKYPVSLDFLYNLVNVHIATNNIPKLMATIDRILEIDPNNNQVLPIKARILERQGKNKEAIEIYKRLYALHPDSYEIETGLARANFNVATEIVNSGLKVTSDAEYALIRQRAATYLMDAKDLFLKILTKEPTSKMYMQGLAGVYQYMDMKPEYEVLSQIIAEGGSYTSFPAKLTAYNEAHKQAQAAQPEMADATPVPVEPAMLVIRVDSFIDANRNKVIDAGESFAVQFAVENKGQGDAYNIRLRLSEQQGLDEYFDGPRELDGGNIPAGTSKEYTFRYIAKKELPTIQTHINIYAFEANGFDADPAELIVSAQEYAMPRLRVADHQFFATNGSSITLGKNGKLTLALQNFGAKTARNVKLNFSLPQNVFTTDSPEMLIDSIAPGEVKTLDYGFLVNKRFEGDSIAVMVNVSEDSHSSYLAEAYKVKVGEYLTAASTIQIKGLVATREAKAKDFSLTYQSELLDDVPVGAVNRHRYALIIGNEDYSMTGANAEINVPYAINDAVVFREYCVRTFGVPDGQIKMIPNATAGMMHEQLDWLVNMASTDPEAELIFYYSGHGNNDEATKEPYLLPVDITGKNIRLGISLADLYKRLATYPIKGAYVFLDACFSGGYKSAAPLIAQKGVRVVPKVGLPQGHTMSFSSSSGDQTSSVYHDKKQGYYTYFLIKTIKDAHGDLTMKQLFDRTNAEVKKATALIGKMQEPQYLVSPTWTEWTDVKLKTPEVVTPEATTPEATTPEVAQ</sequence>
<comment type="caution">
    <text evidence="3">The sequence shown here is derived from an EMBL/GenBank/DDBJ whole genome shotgun (WGS) entry which is preliminary data.</text>
</comment>
<dbReference type="InterPro" id="IPR029030">
    <property type="entry name" value="Caspase-like_dom_sf"/>
</dbReference>
<protein>
    <submittedName>
        <fullName evidence="3">Caspase family protein</fullName>
    </submittedName>
</protein>
<dbReference type="PANTHER" id="PTHR35902:SF3">
    <property type="entry name" value="NPCBM-ASSOCIATED, NEW3 DOMAIN OF ALPHA-GALACTOSIDASE"/>
    <property type="match status" value="1"/>
</dbReference>
<evidence type="ECO:0000313" key="3">
    <source>
        <dbReference type="EMBL" id="MBM6734004.1"/>
    </source>
</evidence>
<dbReference type="Proteomes" id="UP000766986">
    <property type="component" value="Unassembled WGS sequence"/>
</dbReference>
<accession>A0ABS2DX02</accession>
<evidence type="ECO:0000313" key="4">
    <source>
        <dbReference type="Proteomes" id="UP000766986"/>
    </source>
</evidence>
<name>A0ABS2DX02_9BACT</name>
<dbReference type="PANTHER" id="PTHR35902">
    <property type="entry name" value="S-LAYER DOMAIN-LIKE PROTEIN-RELATED"/>
    <property type="match status" value="1"/>
</dbReference>
<dbReference type="Pfam" id="PF00656">
    <property type="entry name" value="Peptidase_C14"/>
    <property type="match status" value="1"/>
</dbReference>
<dbReference type="EMBL" id="JACLYZ010000003">
    <property type="protein sequence ID" value="MBM6734004.1"/>
    <property type="molecule type" value="Genomic_DNA"/>
</dbReference>
<keyword evidence="4" id="KW-1185">Reference proteome</keyword>
<dbReference type="InterPro" id="IPR011600">
    <property type="entry name" value="Pept_C14_caspase"/>
</dbReference>
<feature type="signal peptide" evidence="1">
    <location>
        <begin position="1"/>
        <end position="21"/>
    </location>
</feature>
<organism evidence="3 4">
    <name type="scientific">Mediterranea massiliensis</name>
    <dbReference type="NCBI Taxonomy" id="1841865"/>
    <lineage>
        <taxon>Bacteria</taxon>
        <taxon>Pseudomonadati</taxon>
        <taxon>Bacteroidota</taxon>
        <taxon>Bacteroidia</taxon>
        <taxon>Bacteroidales</taxon>
        <taxon>Bacteroidaceae</taxon>
        <taxon>Mediterranea</taxon>
    </lineage>
</organism>
<feature type="domain" description="Peptidase C14 caspase" evidence="2">
    <location>
        <begin position="675"/>
        <end position="906"/>
    </location>
</feature>
<gene>
    <name evidence="3" type="ORF">H7U35_02015</name>
</gene>
<dbReference type="InterPro" id="IPR011990">
    <property type="entry name" value="TPR-like_helical_dom_sf"/>
</dbReference>
<dbReference type="Pfam" id="PF13428">
    <property type="entry name" value="TPR_14"/>
    <property type="match status" value="1"/>
</dbReference>
<dbReference type="Gene3D" id="3.40.50.1460">
    <property type="match status" value="1"/>
</dbReference>
<keyword evidence="1" id="KW-0732">Signal</keyword>
<dbReference type="Gene3D" id="1.25.40.10">
    <property type="entry name" value="Tetratricopeptide repeat domain"/>
    <property type="match status" value="1"/>
</dbReference>
<dbReference type="SUPFAM" id="SSF52129">
    <property type="entry name" value="Caspase-like"/>
    <property type="match status" value="1"/>
</dbReference>
<proteinExistence type="predicted"/>
<evidence type="ECO:0000256" key="1">
    <source>
        <dbReference type="SAM" id="SignalP"/>
    </source>
</evidence>
<feature type="chain" id="PRO_5045480802" evidence="1">
    <location>
        <begin position="22"/>
        <end position="940"/>
    </location>
</feature>
<reference evidence="3 4" key="1">
    <citation type="journal article" date="2021" name="Sci. Rep.">
        <title>The distribution of antibiotic resistance genes in chicken gut microbiota commensals.</title>
        <authorList>
            <person name="Juricova H."/>
            <person name="Matiasovicova J."/>
            <person name="Kubasova T."/>
            <person name="Cejkova D."/>
            <person name="Rychlik I."/>
        </authorList>
    </citation>
    <scope>NUCLEOTIDE SEQUENCE [LARGE SCALE GENOMIC DNA]</scope>
    <source>
        <strain evidence="3 4">An772</strain>
    </source>
</reference>
<dbReference type="RefSeq" id="WP_205094595.1">
    <property type="nucleotide sequence ID" value="NZ_JACLYZ010000003.1"/>
</dbReference>
<evidence type="ECO:0000259" key="2">
    <source>
        <dbReference type="Pfam" id="PF00656"/>
    </source>
</evidence>
<dbReference type="SUPFAM" id="SSF48452">
    <property type="entry name" value="TPR-like"/>
    <property type="match status" value="1"/>
</dbReference>